<dbReference type="CDD" id="cd16363">
    <property type="entry name" value="Col_Im_like"/>
    <property type="match status" value="1"/>
</dbReference>
<dbReference type="GO" id="GO:0015643">
    <property type="term" value="F:toxic substance binding"/>
    <property type="evidence" value="ECO:0007669"/>
    <property type="project" value="InterPro"/>
</dbReference>
<dbReference type="InterPro" id="IPR035900">
    <property type="entry name" value="Colicin_E_sf"/>
</dbReference>
<dbReference type="SUPFAM" id="SSF47345">
    <property type="entry name" value="Colicin E immunity proteins"/>
    <property type="match status" value="1"/>
</dbReference>
<evidence type="ECO:0000256" key="1">
    <source>
        <dbReference type="ARBA" id="ARBA00009346"/>
    </source>
</evidence>
<name>A0A5E7PFN0_PSEFL</name>
<dbReference type="RefSeq" id="WP_076566779.1">
    <property type="nucleotide sequence ID" value="NZ_CABVIC010000009.1"/>
</dbReference>
<accession>A0A5E7PFN0</accession>
<dbReference type="AlphaFoldDB" id="A0A5E7PFN0"/>
<keyword evidence="2" id="KW-0079">Bacteriocin immunity</keyword>
<dbReference type="Gene3D" id="1.10.1200.20">
    <property type="entry name" value="Colicin E immunity protein"/>
    <property type="match status" value="1"/>
</dbReference>
<comment type="similarity">
    <text evidence="1">Belongs to the colicins ColE2/ColE8/ColE9 and pyocins S1/S2 family.</text>
</comment>
<evidence type="ECO:0000256" key="2">
    <source>
        <dbReference type="ARBA" id="ARBA00023025"/>
    </source>
</evidence>
<gene>
    <name evidence="3" type="primary">imm_1</name>
    <name evidence="3" type="ORF">PS847_05217</name>
</gene>
<evidence type="ECO:0000313" key="4">
    <source>
        <dbReference type="Proteomes" id="UP000326067"/>
    </source>
</evidence>
<dbReference type="PRINTS" id="PR01299">
    <property type="entry name" value="PYOCIN"/>
</dbReference>
<sequence>MKKLMINEMSEEQFLHFVQKIYQSDYATEKGQTSAVMEFERLSEHPAGSDLIYYPESGKSGPENIVAEVKRWRAAEGKPGFKAR</sequence>
<dbReference type="GO" id="GO:0030153">
    <property type="term" value="P:bacteriocin immunity"/>
    <property type="evidence" value="ECO:0007669"/>
    <property type="project" value="UniProtKB-KW"/>
</dbReference>
<organism evidence="3 4">
    <name type="scientific">Pseudomonas fluorescens</name>
    <dbReference type="NCBI Taxonomy" id="294"/>
    <lineage>
        <taxon>Bacteria</taxon>
        <taxon>Pseudomonadati</taxon>
        <taxon>Pseudomonadota</taxon>
        <taxon>Gammaproteobacteria</taxon>
        <taxon>Pseudomonadales</taxon>
        <taxon>Pseudomonadaceae</taxon>
        <taxon>Pseudomonas</taxon>
    </lineage>
</organism>
<protein>
    <submittedName>
        <fullName evidence="3">Colicin-E2 immunity protein</fullName>
    </submittedName>
</protein>
<reference evidence="3 4" key="1">
    <citation type="submission" date="2019-09" db="EMBL/GenBank/DDBJ databases">
        <authorList>
            <person name="Chandra G."/>
            <person name="Truman W A."/>
        </authorList>
    </citation>
    <scope>NUCLEOTIDE SEQUENCE [LARGE SCALE GENOMIC DNA]</scope>
    <source>
        <strain evidence="3">PS847</strain>
    </source>
</reference>
<dbReference type="EMBL" id="CABVIC010000009">
    <property type="protein sequence ID" value="VVP48231.1"/>
    <property type="molecule type" value="Genomic_DNA"/>
</dbReference>
<evidence type="ECO:0000313" key="3">
    <source>
        <dbReference type="EMBL" id="VVP48231.1"/>
    </source>
</evidence>
<dbReference type="InterPro" id="IPR000290">
    <property type="entry name" value="Colicin_pyocin"/>
</dbReference>
<dbReference type="Pfam" id="PF01320">
    <property type="entry name" value="Colicin_Pyocin"/>
    <property type="match status" value="1"/>
</dbReference>
<proteinExistence type="inferred from homology"/>
<dbReference type="Proteomes" id="UP000326067">
    <property type="component" value="Unassembled WGS sequence"/>
</dbReference>
<dbReference type="GeneID" id="75192711"/>